<organism evidence="1 2">
    <name type="scientific">Ancylomarina longa</name>
    <dbReference type="NCBI Taxonomy" id="2487017"/>
    <lineage>
        <taxon>Bacteria</taxon>
        <taxon>Pseudomonadati</taxon>
        <taxon>Bacteroidota</taxon>
        <taxon>Bacteroidia</taxon>
        <taxon>Marinilabiliales</taxon>
        <taxon>Marinifilaceae</taxon>
        <taxon>Ancylomarina</taxon>
    </lineage>
</organism>
<dbReference type="RefSeq" id="WP_127342945.1">
    <property type="nucleotide sequence ID" value="NZ_RJJX01000004.1"/>
</dbReference>
<dbReference type="Proteomes" id="UP000282985">
    <property type="component" value="Unassembled WGS sequence"/>
</dbReference>
<dbReference type="PANTHER" id="PTHR37833:SF1">
    <property type="entry name" value="SIGNAL PEPTIDE PROTEIN"/>
    <property type="match status" value="1"/>
</dbReference>
<keyword evidence="2" id="KW-1185">Reference proteome</keyword>
<gene>
    <name evidence="1" type="ORF">DLK05_05240</name>
</gene>
<dbReference type="PROSITE" id="PS51257">
    <property type="entry name" value="PROKAR_LIPOPROTEIN"/>
    <property type="match status" value="1"/>
</dbReference>
<protein>
    <submittedName>
        <fullName evidence="1">DUF1573 domain-containing protein</fullName>
    </submittedName>
</protein>
<proteinExistence type="predicted"/>
<dbReference type="AlphaFoldDB" id="A0A434AXG6"/>
<reference evidence="1 2" key="1">
    <citation type="submission" date="2018-11" db="EMBL/GenBank/DDBJ databases">
        <title>Parancylomarina longa gen. nov., sp. nov., isolated from sediments of southern Okinawa.</title>
        <authorList>
            <person name="Fu T."/>
        </authorList>
    </citation>
    <scope>NUCLEOTIDE SEQUENCE [LARGE SCALE GENOMIC DNA]</scope>
    <source>
        <strain evidence="1 2">T3-2 S1-C</strain>
    </source>
</reference>
<dbReference type="InterPro" id="IPR013783">
    <property type="entry name" value="Ig-like_fold"/>
</dbReference>
<dbReference type="OrthoDB" id="826619at2"/>
<dbReference type="Pfam" id="PF07610">
    <property type="entry name" value="DUF1573"/>
    <property type="match status" value="1"/>
</dbReference>
<dbReference type="Gene3D" id="2.60.40.10">
    <property type="entry name" value="Immunoglobulins"/>
    <property type="match status" value="1"/>
</dbReference>
<evidence type="ECO:0000313" key="1">
    <source>
        <dbReference type="EMBL" id="RUT79222.1"/>
    </source>
</evidence>
<comment type="caution">
    <text evidence="1">The sequence shown here is derived from an EMBL/GenBank/DDBJ whole genome shotgun (WGS) entry which is preliminary data.</text>
</comment>
<name>A0A434AXG6_9BACT</name>
<dbReference type="InterPro" id="IPR011467">
    <property type="entry name" value="DUF1573"/>
</dbReference>
<dbReference type="EMBL" id="RJJX01000004">
    <property type="protein sequence ID" value="RUT79222.1"/>
    <property type="molecule type" value="Genomic_DNA"/>
</dbReference>
<evidence type="ECO:0000313" key="2">
    <source>
        <dbReference type="Proteomes" id="UP000282985"/>
    </source>
</evidence>
<dbReference type="PANTHER" id="PTHR37833">
    <property type="entry name" value="LIPOPROTEIN-RELATED"/>
    <property type="match status" value="1"/>
</dbReference>
<sequence>MNSLKHHSKIYFTLFLIISYSTLLGACGNNSEKGISTQSNKNRNPEIAKSYPKFEFTEEIHKFGVISEGEIAVCEFYYKNTGQADLIISNIETSCGCTAVDWDKYPLKQGEEAKLSVQFDSKGRSGIQYKAITIFCNTIEGTKELIITAQVE</sequence>
<accession>A0A434AXG6</accession>